<keyword evidence="6" id="KW-0479">Metal-binding</keyword>
<sequence>MEARGQFTIEGCIEMAWMMGYIKHFDGRLKNGNLYVGWVDSKSGDPVDDKDVRGKYEKEILEHSGIRLIEPELFKGYDPKKKVFHQEIELNHDLEPFEVSEAEARKFKLEHGDKVDIWTQESGEYLVKLKKGARVLVPKAFRFDRLVAGQIPTGWDAGRYGIPADIVSQTDRTALWALVCTAEALVMSGITDPYELYKHVHPAEVGSSLGSGMGGTQSLAAMFKDRREEKDVQKDILQETFINTVAGWVNLLLLSSSGPIKIPVGACATALQSLEIACDTILSGKAKVMIAGGFDDFSEEGSFEFANMKATSNTETEFAMGREPNEFSRPTTSTRAGFMEAQGTGVQILMNAKTALEMGCAIQSIVAFTSTSTDKAGRSIPAPGRGVLSVAREITPKQSLRILDIDYRTRQLAFRRKQISEWMENELETLKDDPDAAELAAEVEKEAARQEKDALATYGMLEGSDPRIAPLRRALAVWGLTADDIGVISIHGTSTKANDLNEPHVYNDIFAAIQRTPGNAVPVIAQKNLTGHPKGAAAAWMLLGLCQCINSGVVPGNRNADNIDPALREFEYLVFPSRSIHTDGIKAGLMTSFGFGQVGGSALVLHPRYLFASLGASQYTSYIERNRIRAMASYKSMSEMMTTNSLVKIKEHPPFAPEIEGDVLLNPLARTTLDKSGEFSFPKKLDRSPQVAKENQDVLVSALKGVQSDLKGVGVDQELISAVPSHNSTFVKRNFTDSEADYCRSQPHPEASFAARWAGKEAVFKALGVKSKGAGAAMSDIEILPDENGVPVVNLLGEAKKAADDKGISKVLVSLSHSENVAIAFAQAS</sequence>
<keyword evidence="10" id="KW-0511">Multifunctional enzyme</keyword>
<keyword evidence="8" id="KW-0521">NADP</keyword>
<organism evidence="15 16">
    <name type="scientific">Rhizoctonia solani AG-3 Rhs1AP</name>
    <dbReference type="NCBI Taxonomy" id="1086054"/>
    <lineage>
        <taxon>Eukaryota</taxon>
        <taxon>Fungi</taxon>
        <taxon>Dikarya</taxon>
        <taxon>Basidiomycota</taxon>
        <taxon>Agaricomycotina</taxon>
        <taxon>Agaricomycetes</taxon>
        <taxon>Cantharellales</taxon>
        <taxon>Ceratobasidiaceae</taxon>
        <taxon>Rhizoctonia</taxon>
    </lineage>
</organism>
<dbReference type="SUPFAM" id="SSF56214">
    <property type="entry name" value="4'-phosphopantetheinyl transferase"/>
    <property type="match status" value="1"/>
</dbReference>
<evidence type="ECO:0000259" key="14">
    <source>
        <dbReference type="PROSITE" id="PS52004"/>
    </source>
</evidence>
<dbReference type="InterPro" id="IPR037143">
    <property type="entry name" value="4-PPantetheinyl_Trfase_dom_sf"/>
</dbReference>
<keyword evidence="7" id="KW-0460">Magnesium</keyword>
<dbReference type="CDD" id="cd00828">
    <property type="entry name" value="elong_cond_enzymes"/>
    <property type="match status" value="1"/>
</dbReference>
<dbReference type="InterPro" id="IPR018201">
    <property type="entry name" value="Ketoacyl_synth_AS"/>
</dbReference>
<comment type="catalytic activity">
    <reaction evidence="12">
        <text>a (3R)-hydroxyacyl-[ACP] + NADP(+) = a 3-oxoacyl-[ACP] + NADPH + H(+)</text>
        <dbReference type="Rhea" id="RHEA:17397"/>
        <dbReference type="Rhea" id="RHEA-COMP:9916"/>
        <dbReference type="Rhea" id="RHEA-COMP:9945"/>
        <dbReference type="ChEBI" id="CHEBI:15378"/>
        <dbReference type="ChEBI" id="CHEBI:57783"/>
        <dbReference type="ChEBI" id="CHEBI:58349"/>
        <dbReference type="ChEBI" id="CHEBI:78776"/>
        <dbReference type="ChEBI" id="CHEBI:78827"/>
        <dbReference type="EC" id="1.1.1.100"/>
    </reaction>
</comment>
<comment type="similarity">
    <text evidence="1">Belongs to the thiolase-like superfamily. Fungal fatty acid synthetase subunit alpha family.</text>
</comment>
<dbReference type="EMBL" id="JATN01000322">
    <property type="protein sequence ID" value="EUC57069.1"/>
    <property type="molecule type" value="Genomic_DNA"/>
</dbReference>
<dbReference type="Gene3D" id="3.40.47.10">
    <property type="match status" value="2"/>
</dbReference>
<dbReference type="PROSITE" id="PS52004">
    <property type="entry name" value="KS3_2"/>
    <property type="match status" value="1"/>
</dbReference>
<dbReference type="GO" id="GO:0005829">
    <property type="term" value="C:cytosol"/>
    <property type="evidence" value="ECO:0007669"/>
    <property type="project" value="TreeGrafter"/>
</dbReference>
<dbReference type="InterPro" id="IPR047224">
    <property type="entry name" value="FAS_alpha_su_C"/>
</dbReference>
<dbReference type="PROSITE" id="PS00606">
    <property type="entry name" value="KS3_1"/>
    <property type="match status" value="1"/>
</dbReference>
<comment type="caution">
    <text evidence="15">The sequence shown here is derived from an EMBL/GenBank/DDBJ whole genome shotgun (WGS) entry which is preliminary data.</text>
</comment>
<evidence type="ECO:0000313" key="15">
    <source>
        <dbReference type="EMBL" id="EUC57069.1"/>
    </source>
</evidence>
<protein>
    <submittedName>
        <fullName evidence="15">Fatty acid synthase subunit alpha</fullName>
    </submittedName>
</protein>
<evidence type="ECO:0000256" key="7">
    <source>
        <dbReference type="ARBA" id="ARBA00022842"/>
    </source>
</evidence>
<dbReference type="NCBIfam" id="TIGR00556">
    <property type="entry name" value="pantethn_trn"/>
    <property type="match status" value="1"/>
</dbReference>
<name>X8J6B1_9AGAM</name>
<keyword evidence="3" id="KW-0596">Phosphopantetheine</keyword>
<dbReference type="PANTHER" id="PTHR11712">
    <property type="entry name" value="POLYKETIDE SYNTHASE-RELATED"/>
    <property type="match status" value="1"/>
</dbReference>
<dbReference type="InterPro" id="IPR016039">
    <property type="entry name" value="Thiolase-like"/>
</dbReference>
<evidence type="ECO:0000256" key="11">
    <source>
        <dbReference type="ARBA" id="ARBA00048237"/>
    </source>
</evidence>
<evidence type="ECO:0000256" key="2">
    <source>
        <dbReference type="ARBA" id="ARBA00008467"/>
    </source>
</evidence>
<dbReference type="Gene3D" id="6.10.140.1410">
    <property type="match status" value="1"/>
</dbReference>
<dbReference type="Pfam" id="PF02801">
    <property type="entry name" value="Ketoacyl-synt_C"/>
    <property type="match status" value="1"/>
</dbReference>
<comment type="catalytic activity">
    <reaction evidence="13">
        <text>a fatty acyl-[ACP] + malonyl-[ACP] + H(+) = a 3-oxoacyl-[ACP] + holo-[ACP] + CO2</text>
        <dbReference type="Rhea" id="RHEA:22836"/>
        <dbReference type="Rhea" id="RHEA-COMP:9623"/>
        <dbReference type="Rhea" id="RHEA-COMP:9685"/>
        <dbReference type="Rhea" id="RHEA-COMP:9916"/>
        <dbReference type="Rhea" id="RHEA-COMP:14125"/>
        <dbReference type="ChEBI" id="CHEBI:15378"/>
        <dbReference type="ChEBI" id="CHEBI:16526"/>
        <dbReference type="ChEBI" id="CHEBI:64479"/>
        <dbReference type="ChEBI" id="CHEBI:78449"/>
        <dbReference type="ChEBI" id="CHEBI:78776"/>
        <dbReference type="ChEBI" id="CHEBI:138651"/>
        <dbReference type="EC" id="2.3.1.41"/>
    </reaction>
</comment>
<dbReference type="InterPro" id="IPR004568">
    <property type="entry name" value="Ppantetheine-prot_Trfase_dom"/>
</dbReference>
<keyword evidence="5" id="KW-0808">Transferase</keyword>
<dbReference type="SUPFAM" id="SSF53901">
    <property type="entry name" value="Thiolase-like"/>
    <property type="match status" value="2"/>
</dbReference>
<comment type="catalytic activity">
    <reaction evidence="11">
        <text>acetyl-CoA + n malonyl-CoA + 2n NADPH + 4n H(+) = a long-chain-acyl-CoA + n CoA + n CO2 + 2n NADP(+).</text>
        <dbReference type="EC" id="2.3.1.86"/>
    </reaction>
</comment>
<dbReference type="FunFam" id="3.90.470.20:FF:000005">
    <property type="entry name" value="Fatty acid synthase alpha subunit FasA"/>
    <property type="match status" value="1"/>
</dbReference>
<dbReference type="InterPro" id="IPR014031">
    <property type="entry name" value="Ketoacyl_synth_C"/>
</dbReference>
<reference evidence="16" key="1">
    <citation type="journal article" date="2014" name="Genome Announc.">
        <title>Draft genome sequence of the plant-pathogenic soil fungus Rhizoctonia solani anastomosis group 3 strain Rhs1AP.</title>
        <authorList>
            <person name="Cubeta M.A."/>
            <person name="Thomas E."/>
            <person name="Dean R.A."/>
            <person name="Jabaji S."/>
            <person name="Neate S.M."/>
            <person name="Tavantzis S."/>
            <person name="Toda T."/>
            <person name="Vilgalys R."/>
            <person name="Bharathan N."/>
            <person name="Fedorova-Abrams N."/>
            <person name="Pakala S.B."/>
            <person name="Pakala S.M."/>
            <person name="Zafar N."/>
            <person name="Joardar V."/>
            <person name="Losada L."/>
            <person name="Nierman W.C."/>
        </authorList>
    </citation>
    <scope>NUCLEOTIDE SEQUENCE [LARGE SCALE GENOMIC DNA]</scope>
    <source>
        <strain evidence="16">AG-3</strain>
    </source>
</reference>
<evidence type="ECO:0000256" key="9">
    <source>
        <dbReference type="ARBA" id="ARBA00023002"/>
    </source>
</evidence>
<dbReference type="InterPro" id="IPR008278">
    <property type="entry name" value="4-PPantetheinyl_Trfase_dom"/>
</dbReference>
<dbReference type="AlphaFoldDB" id="X8J6B1"/>
<keyword evidence="4" id="KW-0597">Phosphoprotein</keyword>
<evidence type="ECO:0000256" key="3">
    <source>
        <dbReference type="ARBA" id="ARBA00022450"/>
    </source>
</evidence>
<comment type="similarity">
    <text evidence="2">Belongs to the thiolase-like superfamily. Beta-ketoacyl-ACP synthases family.</text>
</comment>
<dbReference type="Proteomes" id="UP000030108">
    <property type="component" value="Unassembled WGS sequence"/>
</dbReference>
<dbReference type="OrthoDB" id="4251012at2759"/>
<dbReference type="Pfam" id="PF01648">
    <property type="entry name" value="ACPS"/>
    <property type="match status" value="1"/>
</dbReference>
<dbReference type="GO" id="GO:0004316">
    <property type="term" value="F:3-oxoacyl-[acyl-carrier-protein] reductase (NADPH) activity"/>
    <property type="evidence" value="ECO:0007669"/>
    <property type="project" value="UniProtKB-EC"/>
</dbReference>
<dbReference type="GO" id="GO:0004315">
    <property type="term" value="F:3-oxoacyl-[acyl-carrier-protein] synthase activity"/>
    <property type="evidence" value="ECO:0007669"/>
    <property type="project" value="UniProtKB-EC"/>
</dbReference>
<dbReference type="InterPro" id="IPR014030">
    <property type="entry name" value="Ketoacyl_synth_N"/>
</dbReference>
<accession>X8J6B1</accession>
<dbReference type="Gene3D" id="3.90.470.20">
    <property type="entry name" value="4'-phosphopantetheinyl transferase domain"/>
    <property type="match status" value="1"/>
</dbReference>
<evidence type="ECO:0000256" key="13">
    <source>
        <dbReference type="ARBA" id="ARBA00049541"/>
    </source>
</evidence>
<dbReference type="GO" id="GO:0008897">
    <property type="term" value="F:holo-[acyl-carrier-protein] synthase activity"/>
    <property type="evidence" value="ECO:0007669"/>
    <property type="project" value="InterPro"/>
</dbReference>
<keyword evidence="9" id="KW-0560">Oxidoreductase</keyword>
<evidence type="ECO:0000256" key="5">
    <source>
        <dbReference type="ARBA" id="ARBA00022679"/>
    </source>
</evidence>
<dbReference type="PANTHER" id="PTHR11712:SF336">
    <property type="entry name" value="3-OXOACYL-[ACYL-CARRIER-PROTEIN] SYNTHASE, MITOCHONDRIAL"/>
    <property type="match status" value="1"/>
</dbReference>
<dbReference type="GO" id="GO:0000287">
    <property type="term" value="F:magnesium ion binding"/>
    <property type="evidence" value="ECO:0007669"/>
    <property type="project" value="InterPro"/>
</dbReference>
<evidence type="ECO:0000256" key="12">
    <source>
        <dbReference type="ARBA" id="ARBA00048508"/>
    </source>
</evidence>
<evidence type="ECO:0000256" key="10">
    <source>
        <dbReference type="ARBA" id="ARBA00023268"/>
    </source>
</evidence>
<dbReference type="GO" id="GO:0004321">
    <property type="term" value="F:fatty-acyl-CoA synthase activity"/>
    <property type="evidence" value="ECO:0007669"/>
    <property type="project" value="UniProtKB-EC"/>
</dbReference>
<feature type="domain" description="Ketosynthase family 3 (KS3)" evidence="14">
    <location>
        <begin position="94"/>
        <end position="606"/>
    </location>
</feature>
<evidence type="ECO:0000256" key="6">
    <source>
        <dbReference type="ARBA" id="ARBA00022723"/>
    </source>
</evidence>
<evidence type="ECO:0000313" key="16">
    <source>
        <dbReference type="Proteomes" id="UP000030108"/>
    </source>
</evidence>
<evidence type="ECO:0000256" key="4">
    <source>
        <dbReference type="ARBA" id="ARBA00022553"/>
    </source>
</evidence>
<dbReference type="InterPro" id="IPR020841">
    <property type="entry name" value="PKS_Beta-ketoAc_synthase_dom"/>
</dbReference>
<dbReference type="Pfam" id="PF00109">
    <property type="entry name" value="ketoacyl-synt"/>
    <property type="match status" value="1"/>
</dbReference>
<gene>
    <name evidence="15" type="ORF">RSOL_207920</name>
</gene>
<dbReference type="InterPro" id="IPR000794">
    <property type="entry name" value="Beta-ketoacyl_synthase"/>
</dbReference>
<proteinExistence type="inferred from homology"/>
<dbReference type="GO" id="GO:0006633">
    <property type="term" value="P:fatty acid biosynthetic process"/>
    <property type="evidence" value="ECO:0007669"/>
    <property type="project" value="InterPro"/>
</dbReference>
<evidence type="ECO:0000256" key="8">
    <source>
        <dbReference type="ARBA" id="ARBA00022857"/>
    </source>
</evidence>
<evidence type="ECO:0000256" key="1">
    <source>
        <dbReference type="ARBA" id="ARBA00007485"/>
    </source>
</evidence>